<evidence type="ECO:0000313" key="6">
    <source>
        <dbReference type="Proteomes" id="UP000658278"/>
    </source>
</evidence>
<feature type="domain" description="LamG-like jellyroll fold" evidence="4">
    <location>
        <begin position="222"/>
        <end position="366"/>
    </location>
</feature>
<accession>A0A934RFN3</accession>
<dbReference type="SMART" id="SM00560">
    <property type="entry name" value="LamGL"/>
    <property type="match status" value="1"/>
</dbReference>
<dbReference type="InterPro" id="IPR006558">
    <property type="entry name" value="LamG-like"/>
</dbReference>
<evidence type="ECO:0000313" key="5">
    <source>
        <dbReference type="EMBL" id="MBK1828309.1"/>
    </source>
</evidence>
<protein>
    <submittedName>
        <fullName evidence="5">LamG domain-containing protein</fullName>
    </submittedName>
</protein>
<dbReference type="Pfam" id="PF13385">
    <property type="entry name" value="Laminin_G_3"/>
    <property type="match status" value="1"/>
</dbReference>
<proteinExistence type="predicted"/>
<comment type="caution">
    <text evidence="5">The sequence shown here is derived from an EMBL/GenBank/DDBJ whole genome shotgun (WGS) entry which is preliminary data.</text>
</comment>
<dbReference type="InterPro" id="IPR013320">
    <property type="entry name" value="ConA-like_dom_sf"/>
</dbReference>
<dbReference type="SUPFAM" id="SSF49899">
    <property type="entry name" value="Concanavalin A-like lectins/glucanases"/>
    <property type="match status" value="1"/>
</dbReference>
<evidence type="ECO:0000256" key="2">
    <source>
        <dbReference type="ARBA" id="ARBA00023157"/>
    </source>
</evidence>
<evidence type="ECO:0000259" key="4">
    <source>
        <dbReference type="SMART" id="SM00560"/>
    </source>
</evidence>
<gene>
    <name evidence="5" type="ORF">JIN81_14845</name>
</gene>
<feature type="signal peptide" evidence="3">
    <location>
        <begin position="1"/>
        <end position="26"/>
    </location>
</feature>
<dbReference type="Gene3D" id="2.60.120.200">
    <property type="match status" value="1"/>
</dbReference>
<evidence type="ECO:0000256" key="1">
    <source>
        <dbReference type="ARBA" id="ARBA00022729"/>
    </source>
</evidence>
<keyword evidence="1 3" id="KW-0732">Signal</keyword>
<sequence>MKIPCFPTTSGLRSLLAAGVMGSACAATPLSPLMPRTGDFTSMWWAEGFPGTTEGAPWLRCIQTGHYAMVLDTEAMRINQLGPVPKGSDYATFGKTPGTSWGAPSPADLSLVLSTNGKRYRCREGGKWSRHGGPRLIESGRIFQRGDVTDLVFAADDGERLNVEARFETAAWPDRLGLIFAARPGFQSIRAGESSFGKVGGGFGLDGSNHFEVAHDPGLDPEKFTLELWAFVPTHHNLSKHSTAWLVCKNRNEAADGSFGITLQRGVPHARLNIGGGREGQFTVKADSPHSLKLDAWNHLAMSYDGDSLRLYVNGRAVGSEKIGLKRTPGRDPLVFGRRGDNHGDGYHFRGVVDEIRLHDRALSAQEVRQAFTRPESPRPSARGWSFRTDGLACESAPREVWRDVSMEMKLSTADGALSLMDRWAQAKDQTWSSDEWRQVALALDPVSFEEEPATNPVKVSASSSGNRRAVKYEPTLGWHRINLDGIEPEVPDGVKPPSNDAIERVKLVLSNPTDREEVARLMFEKTAGGIKQRIGSPITGISAMLRDVEGNPTGIPVQLSKNWHNDPAGGVYSGMWFHGISQIHMPPSSRVELELVISYGHWGGLPAASHAQLSLVGWGSNQLWHQSALGAWGESICYEPDQVQANCTITDVRPALVKAGKDAKPWKWSGNMGGGDFFRLFDPSGKRVAHSAMRTTATRQGPCLTEVTYSGRLGKGVIHSSTVSLARTDDIVRGTYRLRLDVQEATDFSRFVVFQVGADTYNSTKERKMALGNETGLIKEWDTQWGGNKYRTQPIACSGATPWISLHQRVVDPQDKHASGANRGIVIRSWNARIGGKECPVWIAERGLTRGRSDSSTIDLLPPPGVTRLEPGDFIEATIEHLMIPQFASDYYGPNTSLRAALAENEDSWRMVSREAIENHREATLKIGRLIQAYPDLRIETENDEAEFILSGGLGHVPVTLTQLSSSTAGTLLVDGQPLDQSVHGRDFWQTDYDAKTRRWTRTYNIPATRKSSQLIQFKSE</sequence>
<dbReference type="Proteomes" id="UP000658278">
    <property type="component" value="Unassembled WGS sequence"/>
</dbReference>
<organism evidence="5 6">
    <name type="scientific">Haloferula rosea</name>
    <dbReference type="NCBI Taxonomy" id="490093"/>
    <lineage>
        <taxon>Bacteria</taxon>
        <taxon>Pseudomonadati</taxon>
        <taxon>Verrucomicrobiota</taxon>
        <taxon>Verrucomicrobiia</taxon>
        <taxon>Verrucomicrobiales</taxon>
        <taxon>Verrucomicrobiaceae</taxon>
        <taxon>Haloferula</taxon>
    </lineage>
</organism>
<dbReference type="PROSITE" id="PS51257">
    <property type="entry name" value="PROKAR_LIPOPROTEIN"/>
    <property type="match status" value="1"/>
</dbReference>
<dbReference type="RefSeq" id="WP_200281449.1">
    <property type="nucleotide sequence ID" value="NZ_JAENII010000012.1"/>
</dbReference>
<dbReference type="EMBL" id="JAENII010000012">
    <property type="protein sequence ID" value="MBK1828309.1"/>
    <property type="molecule type" value="Genomic_DNA"/>
</dbReference>
<evidence type="ECO:0000256" key="3">
    <source>
        <dbReference type="SAM" id="SignalP"/>
    </source>
</evidence>
<reference evidence="5" key="1">
    <citation type="submission" date="2021-01" db="EMBL/GenBank/DDBJ databases">
        <title>Modified the classification status of verrucomicrobia.</title>
        <authorList>
            <person name="Feng X."/>
        </authorList>
    </citation>
    <scope>NUCLEOTIDE SEQUENCE</scope>
    <source>
        <strain evidence="5">KCTC 22201</strain>
    </source>
</reference>
<keyword evidence="6" id="KW-1185">Reference proteome</keyword>
<keyword evidence="2" id="KW-1015">Disulfide bond</keyword>
<name>A0A934RFN3_9BACT</name>
<dbReference type="AlphaFoldDB" id="A0A934RFN3"/>
<feature type="chain" id="PRO_5037689106" evidence="3">
    <location>
        <begin position="27"/>
        <end position="1022"/>
    </location>
</feature>